<dbReference type="InterPro" id="IPR043504">
    <property type="entry name" value="Peptidase_S1_PA_chymotrypsin"/>
</dbReference>
<keyword evidence="1" id="KW-0378">Hydrolase</keyword>
<protein>
    <submittedName>
        <fullName evidence="1">Serine protease</fullName>
        <ecNumber evidence="1">3.4.21.-</ecNumber>
    </submittedName>
</protein>
<organism evidence="1">
    <name type="scientific">Streptomyces sp. R21</name>
    <dbReference type="NCBI Taxonomy" id="3238627"/>
    <lineage>
        <taxon>Bacteria</taxon>
        <taxon>Bacillati</taxon>
        <taxon>Actinomycetota</taxon>
        <taxon>Actinomycetes</taxon>
        <taxon>Kitasatosporales</taxon>
        <taxon>Streptomycetaceae</taxon>
        <taxon>Streptomyces</taxon>
    </lineage>
</organism>
<evidence type="ECO:0000313" key="1">
    <source>
        <dbReference type="EMBL" id="XDQ31086.1"/>
    </source>
</evidence>
<dbReference type="InterPro" id="IPR009003">
    <property type="entry name" value="Peptidase_S1_PA"/>
</dbReference>
<dbReference type="EC" id="3.4.21.-" evidence="1"/>
<dbReference type="PROSITE" id="PS00134">
    <property type="entry name" value="TRYPSIN_HIS"/>
    <property type="match status" value="1"/>
</dbReference>
<dbReference type="SUPFAM" id="SSF50494">
    <property type="entry name" value="Trypsin-like serine proteases"/>
    <property type="match status" value="1"/>
</dbReference>
<sequence length="487" mass="52195">MTNDQGVDGFCSASVVQSPGKSLVLSAGHCLNDEDRFKNFAFVPQYNNGSNPKPFGIFPVKPGHVYLDDRYLSLGTRAGDDYDFAFVEVGTNGNGQLLQDAVGGGNRLKLLGANDFIQPNVHLVGYPGADSTPLDCVTTTSKLNARFLKIKCDGYTGGTSGSPFLANFDGKNGDVIGVIGGYQTGGHDPNESYSSWFDEDVKMLYDTAVRGGGTSTDAGIGDAGTWKHATDVTSGRFGLQNSSDLVVKWSDGEVTLYKGNGDNGFSREVQLVGPNALWRDHAVEITAGDYTGSNAYDLLVRWTDGELTIYKDVDENQKLGSEIQLAAANDRWKDAYQIATGKYGGNGWPDDLVVVWKDGRVTQFTDVDDKGLHDEKELTGANSTWTHAQAVTGGDFDGNDGSDDLLVRWSDGETTIYRDIAGQGVGAETQVLPPNDSWKEAKLVTAGTYSGSGAANDLLAIWSYGKVSLHPDVDLSGLHSEHVLVRP</sequence>
<name>A0AB39PMD9_9ACTN</name>
<dbReference type="EMBL" id="CP163435">
    <property type="protein sequence ID" value="XDQ31086.1"/>
    <property type="molecule type" value="Genomic_DNA"/>
</dbReference>
<dbReference type="AlphaFoldDB" id="A0AB39PMD9"/>
<reference evidence="1" key="1">
    <citation type="submission" date="2024-07" db="EMBL/GenBank/DDBJ databases">
        <authorList>
            <person name="Yu S.T."/>
        </authorList>
    </citation>
    <scope>NUCLEOTIDE SEQUENCE</scope>
    <source>
        <strain evidence="1">R21</strain>
    </source>
</reference>
<dbReference type="InterPro" id="IPR018114">
    <property type="entry name" value="TRYPSIN_HIS"/>
</dbReference>
<keyword evidence="1" id="KW-0645">Protease</keyword>
<proteinExistence type="predicted"/>
<dbReference type="RefSeq" id="WP_369241653.1">
    <property type="nucleotide sequence ID" value="NZ_CP163435.1"/>
</dbReference>
<accession>A0AB39PMD9</accession>
<gene>
    <name evidence="1" type="ORF">AB5J56_43130</name>
</gene>
<dbReference type="GO" id="GO:0004252">
    <property type="term" value="F:serine-type endopeptidase activity"/>
    <property type="evidence" value="ECO:0007669"/>
    <property type="project" value="InterPro"/>
</dbReference>
<dbReference type="GO" id="GO:0006508">
    <property type="term" value="P:proteolysis"/>
    <property type="evidence" value="ECO:0007669"/>
    <property type="project" value="UniProtKB-KW"/>
</dbReference>
<dbReference type="Gene3D" id="2.40.10.10">
    <property type="entry name" value="Trypsin-like serine proteases"/>
    <property type="match status" value="2"/>
</dbReference>